<gene>
    <name evidence="1" type="ORF">DPMN_123532</name>
</gene>
<dbReference type="AlphaFoldDB" id="A0A9D4JRD6"/>
<reference evidence="1" key="2">
    <citation type="submission" date="2020-11" db="EMBL/GenBank/DDBJ databases">
        <authorList>
            <person name="McCartney M.A."/>
            <person name="Auch B."/>
            <person name="Kono T."/>
            <person name="Mallez S."/>
            <person name="Becker A."/>
            <person name="Gohl D.M."/>
            <person name="Silverstein K.A.T."/>
            <person name="Koren S."/>
            <person name="Bechman K.B."/>
            <person name="Herman A."/>
            <person name="Abrahante J.E."/>
            <person name="Garbe J."/>
        </authorList>
    </citation>
    <scope>NUCLEOTIDE SEQUENCE</scope>
    <source>
        <strain evidence="1">Duluth1</strain>
        <tissue evidence="1">Whole animal</tissue>
    </source>
</reference>
<comment type="caution">
    <text evidence="1">The sequence shown here is derived from an EMBL/GenBank/DDBJ whole genome shotgun (WGS) entry which is preliminary data.</text>
</comment>
<evidence type="ECO:0000313" key="2">
    <source>
        <dbReference type="Proteomes" id="UP000828390"/>
    </source>
</evidence>
<protein>
    <submittedName>
        <fullName evidence="1">Uncharacterized protein</fullName>
    </submittedName>
</protein>
<proteinExistence type="predicted"/>
<evidence type="ECO:0000313" key="1">
    <source>
        <dbReference type="EMBL" id="KAH3821765.1"/>
    </source>
</evidence>
<dbReference type="EMBL" id="JAIWYP010000005">
    <property type="protein sequence ID" value="KAH3821765.1"/>
    <property type="molecule type" value="Genomic_DNA"/>
</dbReference>
<sequence>MCLDQPVESRSLVRSYIVCIKDSQGFLGSSADREFLTSLQNHTDLSGLSGATLAAMALKPIFS</sequence>
<accession>A0A9D4JRD6</accession>
<dbReference type="Proteomes" id="UP000828390">
    <property type="component" value="Unassembled WGS sequence"/>
</dbReference>
<reference evidence="1" key="1">
    <citation type="journal article" date="2019" name="bioRxiv">
        <title>The Genome of the Zebra Mussel, Dreissena polymorpha: A Resource for Invasive Species Research.</title>
        <authorList>
            <person name="McCartney M.A."/>
            <person name="Auch B."/>
            <person name="Kono T."/>
            <person name="Mallez S."/>
            <person name="Zhang Y."/>
            <person name="Obille A."/>
            <person name="Becker A."/>
            <person name="Abrahante J.E."/>
            <person name="Garbe J."/>
            <person name="Badalamenti J.P."/>
            <person name="Herman A."/>
            <person name="Mangelson H."/>
            <person name="Liachko I."/>
            <person name="Sullivan S."/>
            <person name="Sone E.D."/>
            <person name="Koren S."/>
            <person name="Silverstein K.A.T."/>
            <person name="Beckman K.B."/>
            <person name="Gohl D.M."/>
        </authorList>
    </citation>
    <scope>NUCLEOTIDE SEQUENCE</scope>
    <source>
        <strain evidence="1">Duluth1</strain>
        <tissue evidence="1">Whole animal</tissue>
    </source>
</reference>
<name>A0A9D4JRD6_DREPO</name>
<organism evidence="1 2">
    <name type="scientific">Dreissena polymorpha</name>
    <name type="common">Zebra mussel</name>
    <name type="synonym">Mytilus polymorpha</name>
    <dbReference type="NCBI Taxonomy" id="45954"/>
    <lineage>
        <taxon>Eukaryota</taxon>
        <taxon>Metazoa</taxon>
        <taxon>Spiralia</taxon>
        <taxon>Lophotrochozoa</taxon>
        <taxon>Mollusca</taxon>
        <taxon>Bivalvia</taxon>
        <taxon>Autobranchia</taxon>
        <taxon>Heteroconchia</taxon>
        <taxon>Euheterodonta</taxon>
        <taxon>Imparidentia</taxon>
        <taxon>Neoheterodontei</taxon>
        <taxon>Myida</taxon>
        <taxon>Dreissenoidea</taxon>
        <taxon>Dreissenidae</taxon>
        <taxon>Dreissena</taxon>
    </lineage>
</organism>
<keyword evidence="2" id="KW-1185">Reference proteome</keyword>